<gene>
    <name evidence="8" type="ORF">PBY51_024236</name>
</gene>
<dbReference type="SMART" id="SM00032">
    <property type="entry name" value="CCP"/>
    <property type="match status" value="6"/>
</dbReference>
<evidence type="ECO:0000256" key="1">
    <source>
        <dbReference type="ARBA" id="ARBA00004328"/>
    </source>
</evidence>
<dbReference type="InterPro" id="IPR000436">
    <property type="entry name" value="Sushi_SCR_CCP_dom"/>
</dbReference>
<feature type="domain" description="Sushi" evidence="7">
    <location>
        <begin position="210"/>
        <end position="272"/>
    </location>
</feature>
<feature type="domain" description="Sushi" evidence="7">
    <location>
        <begin position="279"/>
        <end position="334"/>
    </location>
</feature>
<dbReference type="EMBL" id="JAUZQC010000006">
    <property type="protein sequence ID" value="KAK5869527.1"/>
    <property type="molecule type" value="Genomic_DNA"/>
</dbReference>
<comment type="caution">
    <text evidence="8">The sequence shown here is derived from an EMBL/GenBank/DDBJ whole genome shotgun (WGS) entry which is preliminary data.</text>
</comment>
<protein>
    <recommendedName>
        <fullName evidence="7">Sushi domain-containing protein</fullName>
    </recommendedName>
</protein>
<accession>A0AAN7XY91</accession>
<keyword evidence="2 5" id="KW-0768">Sushi</keyword>
<feature type="disulfide bond" evidence="5">
    <location>
        <begin position="338"/>
        <end position="381"/>
    </location>
</feature>
<evidence type="ECO:0000256" key="4">
    <source>
        <dbReference type="ARBA" id="ARBA00023157"/>
    </source>
</evidence>
<dbReference type="AlphaFoldDB" id="A0AAN7XY91"/>
<dbReference type="PANTHER" id="PTHR45785:SF2">
    <property type="entry name" value="COMPLEMENT FACTOR H-RELATED"/>
    <property type="match status" value="1"/>
</dbReference>
<feature type="disulfide bond" evidence="5">
    <location>
        <begin position="116"/>
        <end position="143"/>
    </location>
</feature>
<dbReference type="InterPro" id="IPR035976">
    <property type="entry name" value="Sushi/SCR/CCP_sf"/>
</dbReference>
<dbReference type="CDD" id="cd00033">
    <property type="entry name" value="CCP"/>
    <property type="match status" value="6"/>
</dbReference>
<feature type="domain" description="Sushi" evidence="7">
    <location>
        <begin position="146"/>
        <end position="209"/>
    </location>
</feature>
<reference evidence="8 9" key="2">
    <citation type="journal article" date="2023" name="Mol. Biol. Evol.">
        <title>Genomics of Secondarily Temperate Adaptation in the Only Non-Antarctic Icefish.</title>
        <authorList>
            <person name="Rivera-Colon A.G."/>
            <person name="Rayamajhi N."/>
            <person name="Minhas B.F."/>
            <person name="Madrigal G."/>
            <person name="Bilyk K.T."/>
            <person name="Yoon V."/>
            <person name="Hune M."/>
            <person name="Gregory S."/>
            <person name="Cheng C.H.C."/>
            <person name="Catchen J.M."/>
        </authorList>
    </citation>
    <scope>NUCLEOTIDE SEQUENCE [LARGE SCALE GENOMIC DNA]</scope>
    <source>
        <strain evidence="8">JMC-PN-2008</strain>
    </source>
</reference>
<dbReference type="InterPro" id="IPR051503">
    <property type="entry name" value="ComplSys_Reg/VirEntry_Med"/>
</dbReference>
<organism evidence="8 9">
    <name type="scientific">Eleginops maclovinus</name>
    <name type="common">Patagonian blennie</name>
    <name type="synonym">Eleginus maclovinus</name>
    <dbReference type="NCBI Taxonomy" id="56733"/>
    <lineage>
        <taxon>Eukaryota</taxon>
        <taxon>Metazoa</taxon>
        <taxon>Chordata</taxon>
        <taxon>Craniata</taxon>
        <taxon>Vertebrata</taxon>
        <taxon>Euteleostomi</taxon>
        <taxon>Actinopterygii</taxon>
        <taxon>Neopterygii</taxon>
        <taxon>Teleostei</taxon>
        <taxon>Neoteleostei</taxon>
        <taxon>Acanthomorphata</taxon>
        <taxon>Eupercaria</taxon>
        <taxon>Perciformes</taxon>
        <taxon>Notothenioidei</taxon>
        <taxon>Eleginopidae</taxon>
        <taxon>Eleginops</taxon>
    </lineage>
</organism>
<proteinExistence type="predicted"/>
<name>A0AAN7XY91_ELEMC</name>
<evidence type="ECO:0000313" key="8">
    <source>
        <dbReference type="EMBL" id="KAK5869527.1"/>
    </source>
</evidence>
<dbReference type="Proteomes" id="UP001346869">
    <property type="component" value="Unassembled WGS sequence"/>
</dbReference>
<dbReference type="PROSITE" id="PS50923">
    <property type="entry name" value="SUSHI"/>
    <property type="match status" value="5"/>
</dbReference>
<feature type="domain" description="Sushi" evidence="7">
    <location>
        <begin position="85"/>
        <end position="145"/>
    </location>
</feature>
<evidence type="ECO:0000256" key="5">
    <source>
        <dbReference type="PROSITE-ProRule" id="PRU00302"/>
    </source>
</evidence>
<comment type="subcellular location">
    <subcellularLocation>
        <location evidence="1">Virion</location>
    </subcellularLocation>
</comment>
<evidence type="ECO:0000259" key="7">
    <source>
        <dbReference type="PROSITE" id="PS50923"/>
    </source>
</evidence>
<sequence>MQLSLFLFFLQLWGSLDVTLSQHACSKLPDVPNAHVDDETKKVEYQEGNVIHFTCETGYISGLTIRYVCTIKGWIAIREGGCHLKPCELPDETPNGFYEIIRGKELVFGSIIKYFCNEGYHMVSKEDTRTCLLDNWTNHLPICDSLSCDPPPADGGLTVKGIPENDDPILPDRFLEFICDGPGKYLNGSSWLTCGKDGKWDNAFPTCEDITCEVQELSLHLNVAGLATANKTIKVGHKLHFQCEGEYAIDGPEEITCLQNGQWNAPFPTCAEKCKVTGVSTSVIVTSHQQQKQLKKGQKLTFRCRNTADTLRGNAEVKCLENGQWSAPFPTCGAPLGCRTPTSLENGDIEGTLTHEYRHGAKVKYICQNYYTMQGDPYKTCKNGEWIGQMTCLKPCTVNSQDMSTHNIDFRYRGDNKLYSAHDDVIEFRCTEGDPDRRWSMRQKCIDGVMFLPTCQ</sequence>
<dbReference type="Gene3D" id="2.10.70.10">
    <property type="entry name" value="Complement Module, domain 1"/>
    <property type="match status" value="7"/>
</dbReference>
<keyword evidence="9" id="KW-1185">Reference proteome</keyword>
<keyword evidence="4 5" id="KW-1015">Disulfide bond</keyword>
<feature type="chain" id="PRO_5043032260" description="Sushi domain-containing protein" evidence="6">
    <location>
        <begin position="22"/>
        <end position="456"/>
    </location>
</feature>
<evidence type="ECO:0000313" key="9">
    <source>
        <dbReference type="Proteomes" id="UP001346869"/>
    </source>
</evidence>
<feature type="domain" description="Sushi" evidence="7">
    <location>
        <begin position="336"/>
        <end position="394"/>
    </location>
</feature>
<evidence type="ECO:0000256" key="2">
    <source>
        <dbReference type="ARBA" id="ARBA00022659"/>
    </source>
</evidence>
<reference evidence="8 9" key="1">
    <citation type="journal article" date="2023" name="Genes (Basel)">
        <title>Chromosome-Level Genome Assembly and Circadian Gene Repertoire of the Patagonia Blennie Eleginops maclovinus-The Closest Ancestral Proxy of Antarctic Cryonotothenioids.</title>
        <authorList>
            <person name="Cheng C.C."/>
            <person name="Rivera-Colon A.G."/>
            <person name="Minhas B.F."/>
            <person name="Wilson L."/>
            <person name="Rayamajhi N."/>
            <person name="Vargas-Chacoff L."/>
            <person name="Catchen J.M."/>
        </authorList>
    </citation>
    <scope>NUCLEOTIDE SEQUENCE [LARGE SCALE GENOMIC DNA]</scope>
    <source>
        <strain evidence="8">JMC-PN-2008</strain>
    </source>
</reference>
<evidence type="ECO:0000256" key="6">
    <source>
        <dbReference type="SAM" id="SignalP"/>
    </source>
</evidence>
<feature type="signal peptide" evidence="6">
    <location>
        <begin position="1"/>
        <end position="21"/>
    </location>
</feature>
<comment type="caution">
    <text evidence="5">Lacks conserved residue(s) required for the propagation of feature annotation.</text>
</comment>
<feature type="disulfide bond" evidence="5">
    <location>
        <begin position="243"/>
        <end position="270"/>
    </location>
</feature>
<evidence type="ECO:0000256" key="3">
    <source>
        <dbReference type="ARBA" id="ARBA00022729"/>
    </source>
</evidence>
<keyword evidence="3 6" id="KW-0732">Signal</keyword>
<dbReference type="Pfam" id="PF00084">
    <property type="entry name" value="Sushi"/>
    <property type="match status" value="6"/>
</dbReference>
<dbReference type="SUPFAM" id="SSF57535">
    <property type="entry name" value="Complement control module/SCR domain"/>
    <property type="match status" value="7"/>
</dbReference>
<dbReference type="PANTHER" id="PTHR45785">
    <property type="entry name" value="COMPLEMENT FACTOR H-RELATED"/>
    <property type="match status" value="1"/>
</dbReference>